<dbReference type="PANTHER" id="PTHR31793:SF37">
    <property type="entry name" value="ACYL-COA THIOESTER HYDROLASE YBGC"/>
    <property type="match status" value="1"/>
</dbReference>
<organism evidence="3 4">
    <name type="scientific">Luteimonas galliterrae</name>
    <dbReference type="NCBI Taxonomy" id="2940486"/>
    <lineage>
        <taxon>Bacteria</taxon>
        <taxon>Pseudomonadati</taxon>
        <taxon>Pseudomonadota</taxon>
        <taxon>Gammaproteobacteria</taxon>
        <taxon>Lysobacterales</taxon>
        <taxon>Lysobacteraceae</taxon>
        <taxon>Luteimonas</taxon>
    </lineage>
</organism>
<evidence type="ECO:0000313" key="3">
    <source>
        <dbReference type="EMBL" id="MCL1634517.1"/>
    </source>
</evidence>
<dbReference type="InterPro" id="IPR006684">
    <property type="entry name" value="YbgC/YbaW"/>
</dbReference>
<dbReference type="CDD" id="cd00586">
    <property type="entry name" value="4HBT"/>
    <property type="match status" value="1"/>
</dbReference>
<dbReference type="NCBIfam" id="TIGR02799">
    <property type="entry name" value="thio_ybgC"/>
    <property type="match status" value="1"/>
</dbReference>
<evidence type="ECO:0000256" key="2">
    <source>
        <dbReference type="ARBA" id="ARBA00022801"/>
    </source>
</evidence>
<proteinExistence type="inferred from homology"/>
<reference evidence="3 4" key="1">
    <citation type="submission" date="2022-05" db="EMBL/GenBank/DDBJ databases">
        <title>Luteimonas sp. SX5, whole genome shotgun sequencing project.</title>
        <authorList>
            <person name="Zhao G."/>
            <person name="Shen L."/>
        </authorList>
    </citation>
    <scope>NUCLEOTIDE SEQUENCE [LARGE SCALE GENOMIC DNA]</scope>
    <source>
        <strain evidence="3 4">SX5</strain>
    </source>
</reference>
<sequence length="161" mass="18163">MIPESLIPNPQPRPPFSWPTRVYWEDTDAGGVVYHAQYLAFLERARTEWLRVHGYGQELLRTEHDLVFAVRAMRIDFRQPARLDDALSVTAALAECRRASLVIAQSIDRDGSRLLDAQVRVAALGAGDFRPRAIPDALYARLKSLQTRPVPDNSPETKIAE</sequence>
<dbReference type="Gene3D" id="3.10.129.10">
    <property type="entry name" value="Hotdog Thioesterase"/>
    <property type="match status" value="1"/>
</dbReference>
<dbReference type="InterPro" id="IPR050563">
    <property type="entry name" value="4-hydroxybenzoyl-CoA_TE"/>
</dbReference>
<dbReference type="InterPro" id="IPR008272">
    <property type="entry name" value="HB-CoA_thioesterase_AS"/>
</dbReference>
<dbReference type="PROSITE" id="PS01328">
    <property type="entry name" value="4HBCOA_THIOESTERASE"/>
    <property type="match status" value="1"/>
</dbReference>
<dbReference type="RefSeq" id="WP_249473049.1">
    <property type="nucleotide sequence ID" value="NZ_JAMBEP010000001.1"/>
</dbReference>
<dbReference type="PANTHER" id="PTHR31793">
    <property type="entry name" value="4-HYDROXYBENZOYL-COA THIOESTERASE FAMILY MEMBER"/>
    <property type="match status" value="1"/>
</dbReference>
<dbReference type="EMBL" id="JAMBEP010000001">
    <property type="protein sequence ID" value="MCL1634517.1"/>
    <property type="molecule type" value="Genomic_DNA"/>
</dbReference>
<dbReference type="Proteomes" id="UP001431217">
    <property type="component" value="Unassembled WGS sequence"/>
</dbReference>
<protein>
    <submittedName>
        <fullName evidence="3">Tol-pal system-associated acyl-CoA thioesterase</fullName>
    </submittedName>
</protein>
<dbReference type="InterPro" id="IPR014166">
    <property type="entry name" value="Tol-Pal_acyl-CoA_thioesterase"/>
</dbReference>
<dbReference type="PIRSF" id="PIRSF003230">
    <property type="entry name" value="YbgC"/>
    <property type="match status" value="1"/>
</dbReference>
<name>A0ABT0MI13_9GAMM</name>
<keyword evidence="4" id="KW-1185">Reference proteome</keyword>
<gene>
    <name evidence="3" type="primary">ybgC</name>
    <name evidence="3" type="ORF">M2650_07715</name>
</gene>
<dbReference type="NCBIfam" id="TIGR00051">
    <property type="entry name" value="YbgC/FadM family acyl-CoA thioesterase"/>
    <property type="match status" value="1"/>
</dbReference>
<dbReference type="SUPFAM" id="SSF54637">
    <property type="entry name" value="Thioesterase/thiol ester dehydrase-isomerase"/>
    <property type="match status" value="1"/>
</dbReference>
<dbReference type="Pfam" id="PF13279">
    <property type="entry name" value="4HBT_2"/>
    <property type="match status" value="1"/>
</dbReference>
<dbReference type="InterPro" id="IPR029069">
    <property type="entry name" value="HotDog_dom_sf"/>
</dbReference>
<evidence type="ECO:0000313" key="4">
    <source>
        <dbReference type="Proteomes" id="UP001431217"/>
    </source>
</evidence>
<accession>A0ABT0MI13</accession>
<comment type="similarity">
    <text evidence="1">Belongs to the 4-hydroxybenzoyl-CoA thioesterase family.</text>
</comment>
<keyword evidence="2" id="KW-0378">Hydrolase</keyword>
<evidence type="ECO:0000256" key="1">
    <source>
        <dbReference type="ARBA" id="ARBA00005953"/>
    </source>
</evidence>
<comment type="caution">
    <text evidence="3">The sequence shown here is derived from an EMBL/GenBank/DDBJ whole genome shotgun (WGS) entry which is preliminary data.</text>
</comment>